<sequence>MNLQMTPFSSRGSYIALIEKGPDTVTASDVGEVPQDGLYLKSLHGISSHAPAVARVFPTLDGEEVDYDYLVDPEMVTLNTTEGHVYFRFDVSGNLMMSTKGAGLGIGLDFIPDPKSKFDHAIQTLADGIVVNSYKTLTKYSLKLLQGQFKLQKSSAYKNASLHPDVILISPGSDDKCQLSLAEVKHYMSWDYDKLQHAAEEAEPSSMHFHDFAERYHAAVPDDPNPEVTDLALYTIWTCIVSPQGNLTRETIWMSNTHFPGIWTWDQAYVALGLAGIYPKLAYDELMGPYDFQDEYGQLPGSFSDSTVRWNFSKPPVQGLVLDSFIKLQELNRKQLTECYIKIPKQIDYWLNYADLNHDGLPEYQHGNDSGYDNSTVFDKSEYVTSPDLTAYLIRSYDVLGEIAAKLGRKADIVKWDTLAAELTKRFVDKLVVNDLPVARDGLTSEVVDSKSQLPLAALSMGSRLPEAIRKNIIALYHSTDYLTDYGIATESTSSAKYESHSYWRGPVWPSEMANIYIALKLVHEDEFAADLAKRFCRAVIQSGIRENFDAQTGTGYDDTAHTWTAGAYLFFTRELFGSK</sequence>
<evidence type="ECO:0000313" key="2">
    <source>
        <dbReference type="EMBL" id="MFD1400170.1"/>
    </source>
</evidence>
<dbReference type="InterPro" id="IPR054491">
    <property type="entry name" value="MGH1-like_GH"/>
</dbReference>
<reference evidence="3" key="1">
    <citation type="journal article" date="2019" name="Int. J. Syst. Evol. Microbiol.">
        <title>The Global Catalogue of Microorganisms (GCM) 10K type strain sequencing project: providing services to taxonomists for standard genome sequencing and annotation.</title>
        <authorList>
            <consortium name="The Broad Institute Genomics Platform"/>
            <consortium name="The Broad Institute Genome Sequencing Center for Infectious Disease"/>
            <person name="Wu L."/>
            <person name="Ma J."/>
        </authorList>
    </citation>
    <scope>NUCLEOTIDE SEQUENCE [LARGE SCALE GENOMIC DNA]</scope>
    <source>
        <strain evidence="3">CCM 9110</strain>
    </source>
</reference>
<dbReference type="Proteomes" id="UP001597199">
    <property type="component" value="Unassembled WGS sequence"/>
</dbReference>
<dbReference type="Gene3D" id="1.50.10.10">
    <property type="match status" value="1"/>
</dbReference>
<dbReference type="Pfam" id="PF22422">
    <property type="entry name" value="MGH1-like_GH"/>
    <property type="match status" value="1"/>
</dbReference>
<dbReference type="RefSeq" id="WP_204118330.1">
    <property type="nucleotide sequence ID" value="NZ_BOLV01000004.1"/>
</dbReference>
<proteinExistence type="predicted"/>
<evidence type="ECO:0000313" key="3">
    <source>
        <dbReference type="Proteomes" id="UP001597199"/>
    </source>
</evidence>
<dbReference type="SUPFAM" id="SSF48208">
    <property type="entry name" value="Six-hairpin glycosidases"/>
    <property type="match status" value="1"/>
</dbReference>
<name>A0ABW4BK68_9LACO</name>
<feature type="domain" description="Mannosylglycerate hydrolase MGH1-like glycoside hydrolase" evidence="1">
    <location>
        <begin position="260"/>
        <end position="565"/>
    </location>
</feature>
<accession>A0ABW4BK68</accession>
<protein>
    <submittedName>
        <fullName evidence="2">Amylo-alpha-1,6-glucosidase</fullName>
    </submittedName>
</protein>
<keyword evidence="3" id="KW-1185">Reference proteome</keyword>
<evidence type="ECO:0000259" key="1">
    <source>
        <dbReference type="Pfam" id="PF22422"/>
    </source>
</evidence>
<dbReference type="InterPro" id="IPR008928">
    <property type="entry name" value="6-hairpin_glycosidase_sf"/>
</dbReference>
<dbReference type="EMBL" id="JBHTOA010000048">
    <property type="protein sequence ID" value="MFD1400170.1"/>
    <property type="molecule type" value="Genomic_DNA"/>
</dbReference>
<dbReference type="InterPro" id="IPR012341">
    <property type="entry name" value="6hp_glycosidase-like_sf"/>
</dbReference>
<gene>
    <name evidence="2" type="ORF">ACFQ41_12700</name>
</gene>
<organism evidence="2 3">
    <name type="scientific">Lacticaseibacillus suilingensis</name>
    <dbReference type="NCBI Taxonomy" id="2799577"/>
    <lineage>
        <taxon>Bacteria</taxon>
        <taxon>Bacillati</taxon>
        <taxon>Bacillota</taxon>
        <taxon>Bacilli</taxon>
        <taxon>Lactobacillales</taxon>
        <taxon>Lactobacillaceae</taxon>
        <taxon>Lacticaseibacillus</taxon>
    </lineage>
</organism>
<comment type="caution">
    <text evidence="2">The sequence shown here is derived from an EMBL/GenBank/DDBJ whole genome shotgun (WGS) entry which is preliminary data.</text>
</comment>